<dbReference type="SUPFAM" id="SSF53474">
    <property type="entry name" value="alpha/beta-Hydrolases"/>
    <property type="match status" value="1"/>
</dbReference>
<dbReference type="Pfam" id="PF07859">
    <property type="entry name" value="Abhydrolase_3"/>
    <property type="match status" value="1"/>
</dbReference>
<proteinExistence type="inferred from homology"/>
<feature type="domain" description="Alpha/beta hydrolase fold-3" evidence="3">
    <location>
        <begin position="76"/>
        <end position="284"/>
    </location>
</feature>
<evidence type="ECO:0000313" key="4">
    <source>
        <dbReference type="EMBL" id="TWD89176.1"/>
    </source>
</evidence>
<dbReference type="InterPro" id="IPR029058">
    <property type="entry name" value="AB_hydrolase_fold"/>
</dbReference>
<keyword evidence="2" id="KW-0378">Hydrolase</keyword>
<dbReference type="Gene3D" id="3.40.50.1820">
    <property type="entry name" value="alpha/beta hydrolase"/>
    <property type="match status" value="1"/>
</dbReference>
<dbReference type="RefSeq" id="WP_144568630.1">
    <property type="nucleotide sequence ID" value="NZ_VIVN01000028.1"/>
</dbReference>
<sequence length="316" mass="34643">MSLDPQTKMLLDYLASLGTPPLETLTPELARKAFQLPKSEIEPVGNVEDRTIPGPEGDIPIRVYYPKEAEANCPALVYFHGGGWVVGNLETHDNICRALTNLANCVTISVDYRLAPEHKFPAAVYDCYAAVEYVSANPEEFQVDPARIAVGGDSAGGNLASVISNLAKDKQKPAICFQLLLYPATNIWGEPTPSMLENADGYFLTQGTMEWFLNCYSNGEEEDKGNPLLAPILYEKFTGLPPALVITAEYDPLRDEGELYARKLQEAGVKSELVRYDGTIHGFMSMASVIALGKEALEKSGQALKEVFYQTKSPIK</sequence>
<evidence type="ECO:0000256" key="1">
    <source>
        <dbReference type="ARBA" id="ARBA00010515"/>
    </source>
</evidence>
<dbReference type="AlphaFoldDB" id="A0A561CDF3"/>
<dbReference type="InterPro" id="IPR002168">
    <property type="entry name" value="Lipase_GDXG_HIS_AS"/>
</dbReference>
<dbReference type="EMBL" id="VIVN01000028">
    <property type="protein sequence ID" value="TWD89176.1"/>
    <property type="molecule type" value="Genomic_DNA"/>
</dbReference>
<gene>
    <name evidence="4" type="ORF">FB550_12829</name>
</gene>
<evidence type="ECO:0000313" key="5">
    <source>
        <dbReference type="Proteomes" id="UP000319671"/>
    </source>
</evidence>
<organism evidence="4 5">
    <name type="scientific">Neobacillus bataviensis</name>
    <dbReference type="NCBI Taxonomy" id="220685"/>
    <lineage>
        <taxon>Bacteria</taxon>
        <taxon>Bacillati</taxon>
        <taxon>Bacillota</taxon>
        <taxon>Bacilli</taxon>
        <taxon>Bacillales</taxon>
        <taxon>Bacillaceae</taxon>
        <taxon>Neobacillus</taxon>
    </lineage>
</organism>
<dbReference type="Proteomes" id="UP000319671">
    <property type="component" value="Unassembled WGS sequence"/>
</dbReference>
<dbReference type="PROSITE" id="PS01173">
    <property type="entry name" value="LIPASE_GDXG_HIS"/>
    <property type="match status" value="1"/>
</dbReference>
<keyword evidence="5" id="KW-1185">Reference proteome</keyword>
<comment type="caution">
    <text evidence="4">The sequence shown here is derived from an EMBL/GenBank/DDBJ whole genome shotgun (WGS) entry which is preliminary data.</text>
</comment>
<reference evidence="4 5" key="1">
    <citation type="submission" date="2019-06" db="EMBL/GenBank/DDBJ databases">
        <title>Sorghum-associated microbial communities from plants grown in Nebraska, USA.</title>
        <authorList>
            <person name="Schachtman D."/>
        </authorList>
    </citation>
    <scope>NUCLEOTIDE SEQUENCE [LARGE SCALE GENOMIC DNA]</scope>
    <source>
        <strain evidence="4 5">2482</strain>
    </source>
</reference>
<dbReference type="GO" id="GO:0016787">
    <property type="term" value="F:hydrolase activity"/>
    <property type="evidence" value="ECO:0007669"/>
    <property type="project" value="UniProtKB-KW"/>
</dbReference>
<protein>
    <submittedName>
        <fullName evidence="4">Acetyl esterase</fullName>
    </submittedName>
</protein>
<dbReference type="InterPro" id="IPR050300">
    <property type="entry name" value="GDXG_lipolytic_enzyme"/>
</dbReference>
<name>A0A561CDF3_9BACI</name>
<dbReference type="InterPro" id="IPR013094">
    <property type="entry name" value="AB_hydrolase_3"/>
</dbReference>
<accession>A0A561CDF3</accession>
<evidence type="ECO:0000259" key="3">
    <source>
        <dbReference type="Pfam" id="PF07859"/>
    </source>
</evidence>
<evidence type="ECO:0000256" key="2">
    <source>
        <dbReference type="ARBA" id="ARBA00022801"/>
    </source>
</evidence>
<dbReference type="PANTHER" id="PTHR48081">
    <property type="entry name" value="AB HYDROLASE SUPERFAMILY PROTEIN C4A8.06C"/>
    <property type="match status" value="1"/>
</dbReference>
<comment type="similarity">
    <text evidence="1">Belongs to the 'GDXG' lipolytic enzyme family.</text>
</comment>
<dbReference type="FunFam" id="3.40.50.1820:FF:000089">
    <property type="entry name" value="Alpha/beta hydrolase"/>
    <property type="match status" value="1"/>
</dbReference>
<dbReference type="PANTHER" id="PTHR48081:SF8">
    <property type="entry name" value="ALPHA_BETA HYDROLASE FOLD-3 DOMAIN-CONTAINING PROTEIN-RELATED"/>
    <property type="match status" value="1"/>
</dbReference>